<dbReference type="OrthoDB" id="289162at2759"/>
<name>A0A8S0P9R4_OLEEU</name>
<dbReference type="Pfam" id="PF05625">
    <property type="entry name" value="PAXNEB"/>
    <property type="match status" value="1"/>
</dbReference>
<dbReference type="GO" id="GO:0033588">
    <property type="term" value="C:elongator holoenzyme complex"/>
    <property type="evidence" value="ECO:0007669"/>
    <property type="project" value="InterPro"/>
</dbReference>
<dbReference type="AlphaFoldDB" id="A0A8S0P9R4"/>
<evidence type="ECO:0000313" key="10">
    <source>
        <dbReference type="Proteomes" id="UP000594638"/>
    </source>
</evidence>
<keyword evidence="6" id="KW-0963">Cytoplasm</keyword>
<gene>
    <name evidence="9" type="ORF">OLEA9_A097289</name>
</gene>
<comment type="caution">
    <text evidence="9">The sequence shown here is derived from an EMBL/GenBank/DDBJ whole genome shotgun (WGS) entry which is preliminary data.</text>
</comment>
<protein>
    <recommendedName>
        <fullName evidence="5">Elongator complex protein 4</fullName>
    </recommendedName>
</protein>
<evidence type="ECO:0000313" key="9">
    <source>
        <dbReference type="EMBL" id="CAA2935072.1"/>
    </source>
</evidence>
<dbReference type="Gene3D" id="3.40.50.300">
    <property type="entry name" value="P-loop containing nucleotide triphosphate hydrolases"/>
    <property type="match status" value="1"/>
</dbReference>
<evidence type="ECO:0000256" key="3">
    <source>
        <dbReference type="ARBA" id="ARBA00005043"/>
    </source>
</evidence>
<evidence type="ECO:0000256" key="2">
    <source>
        <dbReference type="ARBA" id="ARBA00004496"/>
    </source>
</evidence>
<dbReference type="Gramene" id="OE9A097289T1">
    <property type="protein sequence ID" value="OE9A097289C1"/>
    <property type="gene ID" value="OE9A097289"/>
</dbReference>
<evidence type="ECO:0000256" key="6">
    <source>
        <dbReference type="ARBA" id="ARBA00022490"/>
    </source>
</evidence>
<keyword evidence="7" id="KW-0819">tRNA processing</keyword>
<dbReference type="GO" id="GO:0002098">
    <property type="term" value="P:tRNA wobble uridine modification"/>
    <property type="evidence" value="ECO:0007669"/>
    <property type="project" value="InterPro"/>
</dbReference>
<dbReference type="InterPro" id="IPR008728">
    <property type="entry name" value="Elongator_complex_protein_4"/>
</dbReference>
<dbReference type="InterPro" id="IPR027417">
    <property type="entry name" value="P-loop_NTPase"/>
</dbReference>
<evidence type="ECO:0000256" key="1">
    <source>
        <dbReference type="ARBA" id="ARBA00004123"/>
    </source>
</evidence>
<comment type="subcellular location">
    <subcellularLocation>
        <location evidence="2">Cytoplasm</location>
    </subcellularLocation>
    <subcellularLocation>
        <location evidence="1">Nucleus</location>
    </subcellularLocation>
</comment>
<dbReference type="GO" id="GO:0008023">
    <property type="term" value="C:transcription elongation factor complex"/>
    <property type="evidence" value="ECO:0007669"/>
    <property type="project" value="TreeGrafter"/>
</dbReference>
<evidence type="ECO:0000256" key="5">
    <source>
        <dbReference type="ARBA" id="ARBA00020265"/>
    </source>
</evidence>
<dbReference type="PANTHER" id="PTHR12896:SF1">
    <property type="entry name" value="ELONGATOR COMPLEX PROTEIN 4"/>
    <property type="match status" value="1"/>
</dbReference>
<proteinExistence type="inferred from homology"/>
<evidence type="ECO:0000256" key="8">
    <source>
        <dbReference type="ARBA" id="ARBA00023242"/>
    </source>
</evidence>
<comment type="similarity">
    <text evidence="4">Belongs to the ELP4 family.</text>
</comment>
<keyword evidence="8" id="KW-0539">Nucleus</keyword>
<dbReference type="EMBL" id="CACTIH010000021">
    <property type="protein sequence ID" value="CAA2935072.1"/>
    <property type="molecule type" value="Genomic_DNA"/>
</dbReference>
<reference evidence="9 10" key="1">
    <citation type="submission" date="2019-12" db="EMBL/GenBank/DDBJ databases">
        <authorList>
            <person name="Alioto T."/>
            <person name="Alioto T."/>
            <person name="Gomez Garrido J."/>
        </authorList>
    </citation>
    <scope>NUCLEOTIDE SEQUENCE [LARGE SCALE GENOMIC DNA]</scope>
</reference>
<dbReference type="Proteomes" id="UP000594638">
    <property type="component" value="Unassembled WGS sequence"/>
</dbReference>
<dbReference type="GO" id="GO:0005737">
    <property type="term" value="C:cytoplasm"/>
    <property type="evidence" value="ECO:0007669"/>
    <property type="project" value="UniProtKB-SubCell"/>
</dbReference>
<comment type="pathway">
    <text evidence="3">tRNA modification; 5-methoxycarbonylmethyl-2-thiouridine-tRNA biosynthesis.</text>
</comment>
<evidence type="ECO:0000256" key="7">
    <source>
        <dbReference type="ARBA" id="ARBA00022694"/>
    </source>
</evidence>
<dbReference type="PANTHER" id="PTHR12896">
    <property type="entry name" value="PAX6 NEIGHBOR PROTEIN PAXNEB"/>
    <property type="match status" value="1"/>
</dbReference>
<accession>A0A8S0P9R4</accession>
<sequence length="338" mass="38245">MRRYGKRQNFLIFVGKGFGENEQGGGGIKKIHIQFQIKAEVIKWALNPRCHLILLHKQILRHRHLFHATPTGLDFPNLCGNHRLSSNITVCINYGVRLFFQRSITTVLLRNFLLLSEPREKLGDVLVIRREKCVRRKASSRFSPSPIHLASISIIPNFFLESIDKIDAGTVISMAGNKPRVSSFSRNFTAASNTISQIPGLKHGPNGTMLLSSGILDLDKILGGGFTLGSLVMVMEDPEAPHHMLLIRNFMSQGLVHNQPLLYASPAKDPRGFLGTLPSPMFSKDEKSRDRDAEQEKGLRIAWQYKKYFEEQNSESQRGYHTQIQHCSLIFSFSFLSF</sequence>
<keyword evidence="10" id="KW-1185">Reference proteome</keyword>
<organism evidence="9 10">
    <name type="scientific">Olea europaea subsp. europaea</name>
    <dbReference type="NCBI Taxonomy" id="158383"/>
    <lineage>
        <taxon>Eukaryota</taxon>
        <taxon>Viridiplantae</taxon>
        <taxon>Streptophyta</taxon>
        <taxon>Embryophyta</taxon>
        <taxon>Tracheophyta</taxon>
        <taxon>Spermatophyta</taxon>
        <taxon>Magnoliopsida</taxon>
        <taxon>eudicotyledons</taxon>
        <taxon>Gunneridae</taxon>
        <taxon>Pentapetalae</taxon>
        <taxon>asterids</taxon>
        <taxon>lamiids</taxon>
        <taxon>Lamiales</taxon>
        <taxon>Oleaceae</taxon>
        <taxon>Oleeae</taxon>
        <taxon>Olea</taxon>
    </lineage>
</organism>
<evidence type="ECO:0000256" key="4">
    <source>
        <dbReference type="ARBA" id="ARBA00007573"/>
    </source>
</evidence>